<protein>
    <recommendedName>
        <fullName evidence="4">Integral membrane protein</fullName>
    </recommendedName>
</protein>
<keyword evidence="1" id="KW-0812">Transmembrane</keyword>
<feature type="transmembrane region" description="Helical" evidence="1">
    <location>
        <begin position="62"/>
        <end position="85"/>
    </location>
</feature>
<comment type="caution">
    <text evidence="2">The sequence shown here is derived from an EMBL/GenBank/DDBJ whole genome shotgun (WGS) entry which is preliminary data.</text>
</comment>
<accession>A0ABU2JV58</accession>
<evidence type="ECO:0000256" key="1">
    <source>
        <dbReference type="SAM" id="Phobius"/>
    </source>
</evidence>
<name>A0ABU2JV58_9ACTN</name>
<sequence length="110" mass="11598">MSHQQSTPPPPRPPGVSAGYQRWAGALVRLAVGLGVLVAVALVVSFVLLARADADQDRAAEGYLAMFLWFGIVAVTPVLLAAGIVGRAMRERVRRTRSAGGQPSSDGHPR</sequence>
<keyword evidence="1" id="KW-0472">Membrane</keyword>
<evidence type="ECO:0000313" key="2">
    <source>
        <dbReference type="EMBL" id="MDT0268633.1"/>
    </source>
</evidence>
<keyword evidence="3" id="KW-1185">Reference proteome</keyword>
<organism evidence="2 3">
    <name type="scientific">Streptomyces chisholmiae</name>
    <dbReference type="NCBI Taxonomy" id="3075540"/>
    <lineage>
        <taxon>Bacteria</taxon>
        <taxon>Bacillati</taxon>
        <taxon>Actinomycetota</taxon>
        <taxon>Actinomycetes</taxon>
        <taxon>Kitasatosporales</taxon>
        <taxon>Streptomycetaceae</taxon>
        <taxon>Streptomyces</taxon>
    </lineage>
</organism>
<dbReference type="Proteomes" id="UP001183410">
    <property type="component" value="Unassembled WGS sequence"/>
</dbReference>
<dbReference type="EMBL" id="JAVREO010000012">
    <property type="protein sequence ID" value="MDT0268633.1"/>
    <property type="molecule type" value="Genomic_DNA"/>
</dbReference>
<dbReference type="RefSeq" id="WP_311668722.1">
    <property type="nucleotide sequence ID" value="NZ_JAVREO010000012.1"/>
</dbReference>
<proteinExistence type="predicted"/>
<keyword evidence="1" id="KW-1133">Transmembrane helix</keyword>
<feature type="transmembrane region" description="Helical" evidence="1">
    <location>
        <begin position="27"/>
        <end position="50"/>
    </location>
</feature>
<evidence type="ECO:0008006" key="4">
    <source>
        <dbReference type="Google" id="ProtNLM"/>
    </source>
</evidence>
<reference evidence="3" key="1">
    <citation type="submission" date="2023-07" db="EMBL/GenBank/DDBJ databases">
        <title>30 novel species of actinomycetes from the DSMZ collection.</title>
        <authorList>
            <person name="Nouioui I."/>
        </authorList>
    </citation>
    <scope>NUCLEOTIDE SEQUENCE [LARGE SCALE GENOMIC DNA]</scope>
    <source>
        <strain evidence="3">DSM 44915</strain>
    </source>
</reference>
<gene>
    <name evidence="2" type="ORF">RM844_20315</name>
</gene>
<evidence type="ECO:0000313" key="3">
    <source>
        <dbReference type="Proteomes" id="UP001183410"/>
    </source>
</evidence>